<keyword evidence="5" id="KW-0521">NADP</keyword>
<keyword evidence="1 5" id="KW-0285">Flavoprotein</keyword>
<evidence type="ECO:0000256" key="1">
    <source>
        <dbReference type="ARBA" id="ARBA00022630"/>
    </source>
</evidence>
<dbReference type="Pfam" id="PF01494">
    <property type="entry name" value="FAD_binding_3"/>
    <property type="match status" value="2"/>
</dbReference>
<evidence type="ECO:0000256" key="2">
    <source>
        <dbReference type="ARBA" id="ARBA00022827"/>
    </source>
</evidence>
<comment type="cofactor">
    <cofactor evidence="5">
        <name>FAD</name>
        <dbReference type="ChEBI" id="CHEBI:57692"/>
    </cofactor>
</comment>
<feature type="binding site" evidence="5">
    <location>
        <position position="49"/>
    </location>
    <ligand>
        <name>FAD</name>
        <dbReference type="ChEBI" id="CHEBI:57692"/>
    </ligand>
</feature>
<dbReference type="EC" id="1.14.13.-" evidence="5"/>
<dbReference type="GO" id="GO:0004497">
    <property type="term" value="F:monooxygenase activity"/>
    <property type="evidence" value="ECO:0007669"/>
    <property type="project" value="UniProtKB-UniRule"/>
</dbReference>
<evidence type="ECO:0000256" key="5">
    <source>
        <dbReference type="HAMAP-Rule" id="MF_00845"/>
    </source>
</evidence>
<sequence>MMYDKTIAIVGGGPGGLTLARLLQQKDITVTVYERDKDQYGRQQGATLDLHHDSGLRALEMAGLMDAFKASYRPGADKMRIADSTGAVVYDDHEQKELSDFGNDTFRPEIDRGPLRDLLINSLLPGSIVWDSQFTEMKPLADGWELHFTNGEVAYADIVIAADGANSKIRSYLTSIQPIYSGITIVEGNIYQASQNAPVLNTLLQGGKVFALGSEKSIILSAKGDGSLSFYTGTNESENWVRESGIDFTNRQEVFNWFKERFNDWASIWDELFTSDDSYLIPRPMYHFPLDQHWETLPNLTMIGDAAHRMPPYAGEGVNMAMQDALELYENLTNPAFSDVRQAIAQYEKQMLLRASATTELTLQQTEALHAPNGLNYLVGMFRDMDDADSDMRRSEIR</sequence>
<dbReference type="RefSeq" id="WP_163949200.1">
    <property type="nucleotide sequence ID" value="NZ_JAAFZH010000005.1"/>
</dbReference>
<keyword evidence="2 5" id="KW-0274">FAD</keyword>
<evidence type="ECO:0000313" key="7">
    <source>
        <dbReference type="EMBL" id="NDU96012.1"/>
    </source>
</evidence>
<dbReference type="SUPFAM" id="SSF51905">
    <property type="entry name" value="FAD/NAD(P)-binding domain"/>
    <property type="match status" value="1"/>
</dbReference>
<comment type="subcellular location">
    <subcellularLocation>
        <location evidence="5">Cytoplasm</location>
    </subcellularLocation>
</comment>
<keyword evidence="5" id="KW-0547">Nucleotide-binding</keyword>
<keyword evidence="8" id="KW-1185">Reference proteome</keyword>
<comment type="similarity">
    <text evidence="5">Belongs to the aromatic-ring hydroxylase family. TetX subfamily.</text>
</comment>
<dbReference type="EMBL" id="JAAFZH010000005">
    <property type="protein sequence ID" value="NDU96012.1"/>
    <property type="molecule type" value="Genomic_DNA"/>
</dbReference>
<dbReference type="GO" id="GO:0071949">
    <property type="term" value="F:FAD binding"/>
    <property type="evidence" value="ECO:0007669"/>
    <property type="project" value="InterPro"/>
</dbReference>
<feature type="domain" description="FAD-binding" evidence="6">
    <location>
        <begin position="156"/>
        <end position="360"/>
    </location>
</feature>
<dbReference type="InterPro" id="IPR002938">
    <property type="entry name" value="FAD-bd"/>
</dbReference>
<evidence type="ECO:0000259" key="6">
    <source>
        <dbReference type="Pfam" id="PF01494"/>
    </source>
</evidence>
<organism evidence="7 8">
    <name type="scientific">Spirosoma terrae</name>
    <dbReference type="NCBI Taxonomy" id="1968276"/>
    <lineage>
        <taxon>Bacteria</taxon>
        <taxon>Pseudomonadati</taxon>
        <taxon>Bacteroidota</taxon>
        <taxon>Cytophagia</taxon>
        <taxon>Cytophagales</taxon>
        <taxon>Cytophagaceae</taxon>
        <taxon>Spirosoma</taxon>
    </lineage>
</organism>
<dbReference type="PANTHER" id="PTHR46972:SF1">
    <property type="entry name" value="FAD DEPENDENT OXIDOREDUCTASE DOMAIN-CONTAINING PROTEIN"/>
    <property type="match status" value="1"/>
</dbReference>
<dbReference type="Proteomes" id="UP000474175">
    <property type="component" value="Unassembled WGS sequence"/>
</dbReference>
<comment type="subunit">
    <text evidence="5">Monomer.</text>
</comment>
<keyword evidence="3 5" id="KW-0560">Oxidoreductase</keyword>
<dbReference type="InterPro" id="IPR043683">
    <property type="entry name" value="TetX_monooxygenase"/>
</dbReference>
<comment type="catalytic activity">
    <reaction evidence="5">
        <text>a tetracycline + NADPH + O2 + H(+) = an 11a-hydroxytetracycline + NADP(+) + H2O</text>
        <dbReference type="Rhea" id="RHEA:61444"/>
        <dbReference type="ChEBI" id="CHEBI:15377"/>
        <dbReference type="ChEBI" id="CHEBI:15378"/>
        <dbReference type="ChEBI" id="CHEBI:15379"/>
        <dbReference type="ChEBI" id="CHEBI:57783"/>
        <dbReference type="ChEBI" id="CHEBI:58349"/>
        <dbReference type="ChEBI" id="CHEBI:144644"/>
        <dbReference type="ChEBI" id="CHEBI:144645"/>
    </reaction>
</comment>
<feature type="binding site" evidence="5">
    <location>
        <position position="305"/>
    </location>
    <ligand>
        <name>FAD</name>
        <dbReference type="ChEBI" id="CHEBI:57692"/>
    </ligand>
</feature>
<dbReference type="PRINTS" id="PR00420">
    <property type="entry name" value="RNGMNOXGNASE"/>
</dbReference>
<dbReference type="PANTHER" id="PTHR46972">
    <property type="entry name" value="MONOOXYGENASE ASQM-RELATED"/>
    <property type="match status" value="1"/>
</dbReference>
<gene>
    <name evidence="7" type="ORF">GK108_14105</name>
</gene>
<reference evidence="7 8" key="1">
    <citation type="submission" date="2020-02" db="EMBL/GenBank/DDBJ databases">
        <title>Draft genome sequence of two Spirosoma agri KCTC 52727 and Spirosoma terrae KCTC 52035.</title>
        <authorList>
            <person name="Rojas J."/>
            <person name="Ambika Manirajan B."/>
            <person name="Suarez C."/>
            <person name="Ratering S."/>
            <person name="Schnell S."/>
        </authorList>
    </citation>
    <scope>NUCLEOTIDE SEQUENCE [LARGE SCALE GENOMIC DNA]</scope>
    <source>
        <strain evidence="7 8">KCTC 52035</strain>
    </source>
</reference>
<keyword evidence="4 5" id="KW-0503">Monooxygenase</keyword>
<name>A0A6L9L9H2_9BACT</name>
<comment type="function">
    <text evidence="5">An FAD-requiring monooxygenase active on some tetracycline antibiotic derivatives, which leads to their inactivation. Hydroxylates carbon 11a of tetracycline and some analogs.</text>
</comment>
<dbReference type="GO" id="GO:0005737">
    <property type="term" value="C:cytoplasm"/>
    <property type="evidence" value="ECO:0007669"/>
    <property type="project" value="UniProtKB-SubCell"/>
</dbReference>
<comment type="caution">
    <text evidence="7">The sequence shown here is derived from an EMBL/GenBank/DDBJ whole genome shotgun (WGS) entry which is preliminary data.</text>
</comment>
<evidence type="ECO:0000256" key="4">
    <source>
        <dbReference type="ARBA" id="ARBA00023033"/>
    </source>
</evidence>
<dbReference type="InterPro" id="IPR036188">
    <property type="entry name" value="FAD/NAD-bd_sf"/>
</dbReference>
<proteinExistence type="inferred from homology"/>
<dbReference type="HAMAP" id="MF_00845">
    <property type="entry name" value="TetX_monooxygenase"/>
    <property type="match status" value="1"/>
</dbReference>
<dbReference type="AlphaFoldDB" id="A0A6L9L9H2"/>
<comment type="domain">
    <text evidence="5">Consists of an N-terminal FAD-binding domain with a Rossman fold and a C-terminal substrate-binding domain.</text>
</comment>
<protein>
    <recommendedName>
        <fullName evidence="5">Flavin-dependent monooxygenase</fullName>
    </recommendedName>
    <alternativeName>
        <fullName evidence="5">TetX monooxygenase</fullName>
        <shortName evidence="5">TetX</shortName>
        <ecNumber evidence="5">1.14.13.-</ecNumber>
    </alternativeName>
</protein>
<evidence type="ECO:0000313" key="8">
    <source>
        <dbReference type="Proteomes" id="UP000474175"/>
    </source>
</evidence>
<accession>A0A6L9L9H2</accession>
<dbReference type="Gene3D" id="3.50.50.60">
    <property type="entry name" value="FAD/NAD(P)-binding domain"/>
    <property type="match status" value="1"/>
</dbReference>
<feature type="binding site" evidence="5">
    <location>
        <position position="112"/>
    </location>
    <ligand>
        <name>FAD</name>
        <dbReference type="ChEBI" id="CHEBI:57692"/>
    </ligand>
</feature>
<dbReference type="GO" id="GO:0046677">
    <property type="term" value="P:response to antibiotic"/>
    <property type="evidence" value="ECO:0007669"/>
    <property type="project" value="InterPro"/>
</dbReference>
<evidence type="ECO:0000256" key="3">
    <source>
        <dbReference type="ARBA" id="ARBA00023002"/>
    </source>
</evidence>
<feature type="domain" description="FAD-binding" evidence="6">
    <location>
        <begin position="6"/>
        <end position="74"/>
    </location>
</feature>
<keyword evidence="5" id="KW-0963">Cytoplasm</keyword>
<feature type="binding site" evidence="5">
    <location>
        <position position="42"/>
    </location>
    <ligand>
        <name>NADPH</name>
        <dbReference type="ChEBI" id="CHEBI:57783"/>
    </ligand>
</feature>